<dbReference type="EnsemblMetazoa" id="AFUN016597-RA">
    <property type="protein sequence ID" value="AFUN016597-PA"/>
    <property type="gene ID" value="AFUN016597"/>
</dbReference>
<accession>A0A3F2YXM6</accession>
<sequence>MKQVALILCLFAIVFITTTVGQVEPKWPIPIIYRRQRSQSCKFRKGCAEHNQVIEMIEGFSKKSRRQPLSWGNIIDSSIVADRYINRIFGVNALPPCMYGEKDCEVRPFIG</sequence>
<feature type="chain" id="PRO_5017740628" evidence="1">
    <location>
        <begin position="22"/>
        <end position="111"/>
    </location>
</feature>
<evidence type="ECO:0000256" key="1">
    <source>
        <dbReference type="SAM" id="SignalP"/>
    </source>
</evidence>
<dbReference type="VEuPathDB" id="VectorBase:AFUN016597"/>
<feature type="signal peptide" evidence="1">
    <location>
        <begin position="1"/>
        <end position="21"/>
    </location>
</feature>
<evidence type="ECO:0000313" key="2">
    <source>
        <dbReference type="EnsemblMetazoa" id="AFUN016597-PA"/>
    </source>
</evidence>
<protein>
    <submittedName>
        <fullName evidence="2">Uncharacterized protein</fullName>
    </submittedName>
</protein>
<organism evidence="2">
    <name type="scientific">Anopheles funestus</name>
    <name type="common">African malaria mosquito</name>
    <dbReference type="NCBI Taxonomy" id="62324"/>
    <lineage>
        <taxon>Eukaryota</taxon>
        <taxon>Metazoa</taxon>
        <taxon>Ecdysozoa</taxon>
        <taxon>Arthropoda</taxon>
        <taxon>Hexapoda</taxon>
        <taxon>Insecta</taxon>
        <taxon>Pterygota</taxon>
        <taxon>Neoptera</taxon>
        <taxon>Endopterygota</taxon>
        <taxon>Diptera</taxon>
        <taxon>Nematocera</taxon>
        <taxon>Culicoidea</taxon>
        <taxon>Culicidae</taxon>
        <taxon>Anophelinae</taxon>
        <taxon>Anopheles</taxon>
    </lineage>
</organism>
<name>A0A3F2YXM6_ANOFN</name>
<dbReference type="AlphaFoldDB" id="A0A3F2YXM6"/>
<dbReference type="VEuPathDB" id="VectorBase:AFUN2_007587"/>
<keyword evidence="1" id="KW-0732">Signal</keyword>
<proteinExistence type="predicted"/>
<reference evidence="2" key="1">
    <citation type="submission" date="2020-05" db="UniProtKB">
        <authorList>
            <consortium name="EnsemblMetazoa"/>
        </authorList>
    </citation>
    <scope>IDENTIFICATION</scope>
    <source>
        <strain evidence="2">FUMOZ</strain>
    </source>
</reference>